<proteinExistence type="predicted"/>
<protein>
    <submittedName>
        <fullName evidence="2">Uncharacterized protein</fullName>
    </submittedName>
</protein>
<dbReference type="EMBL" id="ML977314">
    <property type="protein sequence ID" value="KAF2120397.1"/>
    <property type="molecule type" value="Genomic_DNA"/>
</dbReference>
<evidence type="ECO:0000256" key="1">
    <source>
        <dbReference type="SAM" id="SignalP"/>
    </source>
</evidence>
<organism evidence="2 3">
    <name type="scientific">Lophiotrema nucula</name>
    <dbReference type="NCBI Taxonomy" id="690887"/>
    <lineage>
        <taxon>Eukaryota</taxon>
        <taxon>Fungi</taxon>
        <taxon>Dikarya</taxon>
        <taxon>Ascomycota</taxon>
        <taxon>Pezizomycotina</taxon>
        <taxon>Dothideomycetes</taxon>
        <taxon>Pleosporomycetidae</taxon>
        <taxon>Pleosporales</taxon>
        <taxon>Lophiotremataceae</taxon>
        <taxon>Lophiotrema</taxon>
    </lineage>
</organism>
<keyword evidence="3" id="KW-1185">Reference proteome</keyword>
<name>A0A6A5ZNF4_9PLEO</name>
<evidence type="ECO:0000313" key="2">
    <source>
        <dbReference type="EMBL" id="KAF2120397.1"/>
    </source>
</evidence>
<accession>A0A6A5ZNF4</accession>
<dbReference type="AlphaFoldDB" id="A0A6A5ZNF4"/>
<gene>
    <name evidence="2" type="ORF">BDV96DRAFT_567151</name>
</gene>
<sequence>MLVLQPLAYLRLACAVSLPFVCSSISKLVSGSGDCGLRTRSWGSELIVYNRLMRRYGRPLHKANGEFELAFRPTSPGIHPTHGIRLTLSLYLLRPLRTFPLFQPCNYASHRPSPMWQLQHNHNAAIADLRIAILIYSKPPRHRLGRLLASLLDVESDLAPAARPRRASTSKCRVIVLTSDRPAISLPS</sequence>
<evidence type="ECO:0000313" key="3">
    <source>
        <dbReference type="Proteomes" id="UP000799770"/>
    </source>
</evidence>
<dbReference type="Proteomes" id="UP000799770">
    <property type="component" value="Unassembled WGS sequence"/>
</dbReference>
<keyword evidence="1" id="KW-0732">Signal</keyword>
<feature type="chain" id="PRO_5025627916" evidence="1">
    <location>
        <begin position="16"/>
        <end position="188"/>
    </location>
</feature>
<feature type="signal peptide" evidence="1">
    <location>
        <begin position="1"/>
        <end position="15"/>
    </location>
</feature>
<reference evidence="2" key="1">
    <citation type="journal article" date="2020" name="Stud. Mycol.">
        <title>101 Dothideomycetes genomes: a test case for predicting lifestyles and emergence of pathogens.</title>
        <authorList>
            <person name="Haridas S."/>
            <person name="Albert R."/>
            <person name="Binder M."/>
            <person name="Bloem J."/>
            <person name="Labutti K."/>
            <person name="Salamov A."/>
            <person name="Andreopoulos B."/>
            <person name="Baker S."/>
            <person name="Barry K."/>
            <person name="Bills G."/>
            <person name="Bluhm B."/>
            <person name="Cannon C."/>
            <person name="Castanera R."/>
            <person name="Culley D."/>
            <person name="Daum C."/>
            <person name="Ezra D."/>
            <person name="Gonzalez J."/>
            <person name="Henrissat B."/>
            <person name="Kuo A."/>
            <person name="Liang C."/>
            <person name="Lipzen A."/>
            <person name="Lutzoni F."/>
            <person name="Magnuson J."/>
            <person name="Mondo S."/>
            <person name="Nolan M."/>
            <person name="Ohm R."/>
            <person name="Pangilinan J."/>
            <person name="Park H.-J."/>
            <person name="Ramirez L."/>
            <person name="Alfaro M."/>
            <person name="Sun H."/>
            <person name="Tritt A."/>
            <person name="Yoshinaga Y."/>
            <person name="Zwiers L.-H."/>
            <person name="Turgeon B."/>
            <person name="Goodwin S."/>
            <person name="Spatafora J."/>
            <person name="Crous P."/>
            <person name="Grigoriev I."/>
        </authorList>
    </citation>
    <scope>NUCLEOTIDE SEQUENCE</scope>
    <source>
        <strain evidence="2">CBS 627.86</strain>
    </source>
</reference>